<dbReference type="InterPro" id="IPR036770">
    <property type="entry name" value="Ankyrin_rpt-contain_sf"/>
</dbReference>
<dbReference type="PROSITE" id="PS50088">
    <property type="entry name" value="ANK_REPEAT"/>
    <property type="match status" value="1"/>
</dbReference>
<keyword evidence="2 3" id="KW-0040">ANK repeat</keyword>
<evidence type="ECO:0000313" key="6">
    <source>
        <dbReference type="Proteomes" id="UP001147695"/>
    </source>
</evidence>
<evidence type="ECO:0000256" key="1">
    <source>
        <dbReference type="ARBA" id="ARBA00022737"/>
    </source>
</evidence>
<reference evidence="5" key="2">
    <citation type="journal article" date="2023" name="IMA Fungus">
        <title>Comparative genomic study of the Penicillium genus elucidates a diverse pangenome and 15 lateral gene transfer events.</title>
        <authorList>
            <person name="Petersen C."/>
            <person name="Sorensen T."/>
            <person name="Nielsen M.R."/>
            <person name="Sondergaard T.E."/>
            <person name="Sorensen J.L."/>
            <person name="Fitzpatrick D.A."/>
            <person name="Frisvad J.C."/>
            <person name="Nielsen K.L."/>
        </authorList>
    </citation>
    <scope>NUCLEOTIDE SEQUENCE</scope>
    <source>
        <strain evidence="5">IBT 35673</strain>
    </source>
</reference>
<evidence type="ECO:0000256" key="2">
    <source>
        <dbReference type="ARBA" id="ARBA00023043"/>
    </source>
</evidence>
<protein>
    <submittedName>
        <fullName evidence="5">Ankyrin repeat-containing protein</fullName>
    </submittedName>
</protein>
<gene>
    <name evidence="5" type="ORF">N7452_004229</name>
</gene>
<dbReference type="SUPFAM" id="SSF48403">
    <property type="entry name" value="Ankyrin repeat"/>
    <property type="match status" value="1"/>
</dbReference>
<feature type="repeat" description="ANK" evidence="3">
    <location>
        <begin position="21"/>
        <end position="42"/>
    </location>
</feature>
<evidence type="ECO:0000256" key="4">
    <source>
        <dbReference type="SAM" id="MobiDB-lite"/>
    </source>
</evidence>
<proteinExistence type="predicted"/>
<dbReference type="InterPro" id="IPR002110">
    <property type="entry name" value="Ankyrin_rpt"/>
</dbReference>
<dbReference type="PROSITE" id="PS50297">
    <property type="entry name" value="ANK_REP_REGION"/>
    <property type="match status" value="1"/>
</dbReference>
<keyword evidence="1" id="KW-0677">Repeat</keyword>
<dbReference type="Gene3D" id="1.25.40.20">
    <property type="entry name" value="Ankyrin repeat-containing domain"/>
    <property type="match status" value="1"/>
</dbReference>
<dbReference type="Pfam" id="PF12796">
    <property type="entry name" value="Ank_2"/>
    <property type="match status" value="1"/>
</dbReference>
<evidence type="ECO:0000256" key="3">
    <source>
        <dbReference type="PROSITE-ProRule" id="PRU00023"/>
    </source>
</evidence>
<organism evidence="5 6">
    <name type="scientific">Penicillium brevicompactum</name>
    <dbReference type="NCBI Taxonomy" id="5074"/>
    <lineage>
        <taxon>Eukaryota</taxon>
        <taxon>Fungi</taxon>
        <taxon>Dikarya</taxon>
        <taxon>Ascomycota</taxon>
        <taxon>Pezizomycotina</taxon>
        <taxon>Eurotiomycetes</taxon>
        <taxon>Eurotiomycetidae</taxon>
        <taxon>Eurotiales</taxon>
        <taxon>Aspergillaceae</taxon>
        <taxon>Penicillium</taxon>
    </lineage>
</organism>
<dbReference type="PANTHER" id="PTHR24198:SF165">
    <property type="entry name" value="ANKYRIN REPEAT-CONTAINING PROTEIN-RELATED"/>
    <property type="match status" value="1"/>
</dbReference>
<dbReference type="AlphaFoldDB" id="A0A9W9UN87"/>
<name>A0A9W9UN87_PENBR</name>
<sequence>MEKTARISIENNADADSKDSNGETPLLAAAQYGHEAVVKLLLATDDVDAYLKDSNGWTPLLRAAQEGYKAVVELLQWSEWRSFWNRAG</sequence>
<comment type="caution">
    <text evidence="5">The sequence shown here is derived from an EMBL/GenBank/DDBJ whole genome shotgun (WGS) entry which is preliminary data.</text>
</comment>
<dbReference type="PANTHER" id="PTHR24198">
    <property type="entry name" value="ANKYRIN REPEAT AND PROTEIN KINASE DOMAIN-CONTAINING PROTEIN"/>
    <property type="match status" value="1"/>
</dbReference>
<dbReference type="SMART" id="SM00248">
    <property type="entry name" value="ANK"/>
    <property type="match status" value="2"/>
</dbReference>
<accession>A0A9W9UN87</accession>
<evidence type="ECO:0000313" key="5">
    <source>
        <dbReference type="EMBL" id="KAJ5346225.1"/>
    </source>
</evidence>
<dbReference type="EMBL" id="JAPZBQ010000002">
    <property type="protein sequence ID" value="KAJ5346225.1"/>
    <property type="molecule type" value="Genomic_DNA"/>
</dbReference>
<dbReference type="Proteomes" id="UP001147695">
    <property type="component" value="Unassembled WGS sequence"/>
</dbReference>
<reference evidence="5" key="1">
    <citation type="submission" date="2022-12" db="EMBL/GenBank/DDBJ databases">
        <authorList>
            <person name="Petersen C."/>
        </authorList>
    </citation>
    <scope>NUCLEOTIDE SEQUENCE</scope>
    <source>
        <strain evidence="5">IBT 35673</strain>
    </source>
</reference>
<feature type="region of interest" description="Disordered" evidence="4">
    <location>
        <begin position="1"/>
        <end position="23"/>
    </location>
</feature>